<protein>
    <submittedName>
        <fullName evidence="1">Membrane protein</fullName>
    </submittedName>
</protein>
<dbReference type="Proteomes" id="UP000321121">
    <property type="component" value="Unassembled WGS sequence"/>
</dbReference>
<evidence type="ECO:0000313" key="1">
    <source>
        <dbReference type="EMBL" id="GEK73895.1"/>
    </source>
</evidence>
<keyword evidence="2" id="KW-1185">Reference proteome</keyword>
<dbReference type="EMBL" id="BJUS01000031">
    <property type="protein sequence ID" value="GEK73895.1"/>
    <property type="molecule type" value="Genomic_DNA"/>
</dbReference>
<dbReference type="Pfam" id="PF13997">
    <property type="entry name" value="YqjK"/>
    <property type="match status" value="1"/>
</dbReference>
<organism evidence="1 2">
    <name type="scientific">Halomonas halophila</name>
    <dbReference type="NCBI Taxonomy" id="29573"/>
    <lineage>
        <taxon>Bacteria</taxon>
        <taxon>Pseudomonadati</taxon>
        <taxon>Pseudomonadota</taxon>
        <taxon>Gammaproteobacteria</taxon>
        <taxon>Oceanospirillales</taxon>
        <taxon>Halomonadaceae</taxon>
        <taxon>Halomonas</taxon>
    </lineage>
</organism>
<dbReference type="InterPro" id="IPR025612">
    <property type="entry name" value="YqjK"/>
</dbReference>
<accession>A0ABQ0U650</accession>
<name>A0ABQ0U650_9GAMM</name>
<evidence type="ECO:0000313" key="2">
    <source>
        <dbReference type="Proteomes" id="UP000321121"/>
    </source>
</evidence>
<proteinExistence type="predicted"/>
<reference evidence="1 2" key="1">
    <citation type="submission" date="2019-07" db="EMBL/GenBank/DDBJ databases">
        <title>Whole genome shotgun sequence of Halomonas halophila NBRC 102604.</title>
        <authorList>
            <person name="Hosoyama A."/>
            <person name="Uohara A."/>
            <person name="Ohji S."/>
            <person name="Ichikawa N."/>
        </authorList>
    </citation>
    <scope>NUCLEOTIDE SEQUENCE [LARGE SCALE GENOMIC DNA]</scope>
    <source>
        <strain evidence="1 2">NBRC 102604</strain>
    </source>
</reference>
<sequence>MTNAERRARKAALEAAIEQQRLDLLVESEHWHQAARPLEAGWQSLQRYRLPAVGGGALLLFWSLRHPAAAKRLARRSLFVAVTARRLKRLQRFLPLP</sequence>
<dbReference type="RefSeq" id="WP_046080117.1">
    <property type="nucleotide sequence ID" value="NZ_BJUS01000031.1"/>
</dbReference>
<comment type="caution">
    <text evidence="1">The sequence shown here is derived from an EMBL/GenBank/DDBJ whole genome shotgun (WGS) entry which is preliminary data.</text>
</comment>
<gene>
    <name evidence="1" type="ORF">HHA04nite_24390</name>
</gene>